<sequence>MRMFLVLFCLLFSVETNSATDSTAFYNRHEIDGYELKLFRLHKDEVKSAEAKWGVFSHKDLTPDEIQNLIEILSKVSNKDIKSHLGQPAPKGGSPRMIILLKSGELESLNLDGDYILYGDIMAYQPEFRQFMHQLRKRVCKEEVQG</sequence>
<accession>A0A3T1D6T5</accession>
<gene>
    <name evidence="2" type="ORF">KCTCHS21_31820</name>
</gene>
<evidence type="ECO:0000313" key="2">
    <source>
        <dbReference type="EMBL" id="BBI33783.1"/>
    </source>
</evidence>
<dbReference type="AlphaFoldDB" id="A0A3T1D6T5"/>
<name>A0A3T1D6T5_9BACL</name>
<dbReference type="KEGG" id="cohn:KCTCHS21_31820"/>
<feature type="signal peptide" evidence="1">
    <location>
        <begin position="1"/>
        <end position="19"/>
    </location>
</feature>
<protein>
    <recommendedName>
        <fullName evidence="4">Bypass of forespore C C-terminal domain-containing protein</fullName>
    </recommendedName>
</protein>
<evidence type="ECO:0008006" key="4">
    <source>
        <dbReference type="Google" id="ProtNLM"/>
    </source>
</evidence>
<dbReference type="Proteomes" id="UP000289856">
    <property type="component" value="Chromosome"/>
</dbReference>
<evidence type="ECO:0000256" key="1">
    <source>
        <dbReference type="SAM" id="SignalP"/>
    </source>
</evidence>
<reference evidence="2 3" key="1">
    <citation type="submission" date="2019-01" db="EMBL/GenBank/DDBJ databases">
        <title>Complete genome sequence of Cohnella hallensis HS21 isolated from Korean fir (Abies koreana) rhizospheric soil.</title>
        <authorList>
            <person name="Jiang L."/>
            <person name="Kang S.W."/>
            <person name="Kim S."/>
            <person name="Jung J."/>
            <person name="Kim C.Y."/>
            <person name="Kim D.H."/>
            <person name="Kim S.W."/>
            <person name="Lee J."/>
        </authorList>
    </citation>
    <scope>NUCLEOTIDE SEQUENCE [LARGE SCALE GENOMIC DNA]</scope>
    <source>
        <strain evidence="2 3">HS21</strain>
    </source>
</reference>
<dbReference type="EMBL" id="AP019400">
    <property type="protein sequence ID" value="BBI33783.1"/>
    <property type="molecule type" value="Genomic_DNA"/>
</dbReference>
<keyword evidence="3" id="KW-1185">Reference proteome</keyword>
<proteinExistence type="predicted"/>
<evidence type="ECO:0000313" key="3">
    <source>
        <dbReference type="Proteomes" id="UP000289856"/>
    </source>
</evidence>
<organism evidence="2 3">
    <name type="scientific">Cohnella abietis</name>
    <dbReference type="NCBI Taxonomy" id="2507935"/>
    <lineage>
        <taxon>Bacteria</taxon>
        <taxon>Bacillati</taxon>
        <taxon>Bacillota</taxon>
        <taxon>Bacilli</taxon>
        <taxon>Bacillales</taxon>
        <taxon>Paenibacillaceae</taxon>
        <taxon>Cohnella</taxon>
    </lineage>
</organism>
<keyword evidence="1" id="KW-0732">Signal</keyword>
<feature type="chain" id="PRO_5039213844" description="Bypass of forespore C C-terminal domain-containing protein" evidence="1">
    <location>
        <begin position="20"/>
        <end position="146"/>
    </location>
</feature>